<feature type="transmembrane region" description="Helical" evidence="6">
    <location>
        <begin position="347"/>
        <end position="369"/>
    </location>
</feature>
<feature type="domain" description="ABC-2 type transporter transmembrane" evidence="7">
    <location>
        <begin position="23"/>
        <end position="366"/>
    </location>
</feature>
<feature type="transmembrane region" description="Helical" evidence="6">
    <location>
        <begin position="21"/>
        <end position="41"/>
    </location>
</feature>
<evidence type="ECO:0000256" key="5">
    <source>
        <dbReference type="ARBA" id="ARBA00023136"/>
    </source>
</evidence>
<keyword evidence="3 6" id="KW-0812">Transmembrane</keyword>
<dbReference type="PANTHER" id="PTHR30294:SF38">
    <property type="entry name" value="TRANSPORT PERMEASE PROTEIN"/>
    <property type="match status" value="1"/>
</dbReference>
<dbReference type="InterPro" id="IPR051449">
    <property type="entry name" value="ABC-2_transporter_component"/>
</dbReference>
<dbReference type="EMBL" id="JACHIN010000014">
    <property type="protein sequence ID" value="MBB5082726.1"/>
    <property type="molecule type" value="Genomic_DNA"/>
</dbReference>
<feature type="transmembrane region" description="Helical" evidence="6">
    <location>
        <begin position="220"/>
        <end position="248"/>
    </location>
</feature>
<comment type="subcellular location">
    <subcellularLocation>
        <location evidence="1">Cell membrane</location>
        <topology evidence="1">Multi-pass membrane protein</topology>
    </subcellularLocation>
</comment>
<feature type="transmembrane region" description="Helical" evidence="6">
    <location>
        <begin position="293"/>
        <end position="311"/>
    </location>
</feature>
<evidence type="ECO:0000256" key="4">
    <source>
        <dbReference type="ARBA" id="ARBA00022989"/>
    </source>
</evidence>
<feature type="transmembrane region" description="Helical" evidence="6">
    <location>
        <begin position="181"/>
        <end position="200"/>
    </location>
</feature>
<dbReference type="PANTHER" id="PTHR30294">
    <property type="entry name" value="MEMBRANE COMPONENT OF ABC TRANSPORTER YHHJ-RELATED"/>
    <property type="match status" value="1"/>
</dbReference>
<dbReference type="RefSeq" id="WP_246510081.1">
    <property type="nucleotide sequence ID" value="NZ_JACHIN010000014.1"/>
</dbReference>
<comment type="caution">
    <text evidence="8">The sequence shown here is derived from an EMBL/GenBank/DDBJ whole genome shotgun (WGS) entry which is preliminary data.</text>
</comment>
<protein>
    <submittedName>
        <fullName evidence="8">ABC-2 type transport system permease protein</fullName>
    </submittedName>
</protein>
<dbReference type="InterPro" id="IPR013525">
    <property type="entry name" value="ABC2_TM"/>
</dbReference>
<keyword evidence="4 6" id="KW-1133">Transmembrane helix</keyword>
<evidence type="ECO:0000256" key="2">
    <source>
        <dbReference type="ARBA" id="ARBA00022475"/>
    </source>
</evidence>
<gene>
    <name evidence="8" type="ORF">HNR40_008222</name>
</gene>
<evidence type="ECO:0000256" key="3">
    <source>
        <dbReference type="ARBA" id="ARBA00022692"/>
    </source>
</evidence>
<keyword evidence="9" id="KW-1185">Reference proteome</keyword>
<organism evidence="8 9">
    <name type="scientific">Nonomuraea endophytica</name>
    <dbReference type="NCBI Taxonomy" id="714136"/>
    <lineage>
        <taxon>Bacteria</taxon>
        <taxon>Bacillati</taxon>
        <taxon>Actinomycetota</taxon>
        <taxon>Actinomycetes</taxon>
        <taxon>Streptosporangiales</taxon>
        <taxon>Streptosporangiaceae</taxon>
        <taxon>Nonomuraea</taxon>
    </lineage>
</organism>
<proteinExistence type="predicted"/>
<dbReference type="Pfam" id="PF12698">
    <property type="entry name" value="ABC2_membrane_3"/>
    <property type="match status" value="1"/>
</dbReference>
<keyword evidence="2" id="KW-1003">Cell membrane</keyword>
<feature type="transmembrane region" description="Helical" evidence="6">
    <location>
        <begin position="260"/>
        <end position="281"/>
    </location>
</feature>
<dbReference type="GO" id="GO:0140359">
    <property type="term" value="F:ABC-type transporter activity"/>
    <property type="evidence" value="ECO:0007669"/>
    <property type="project" value="InterPro"/>
</dbReference>
<sequence>MMRPLLTVSALELRTRLRDGTALIIAVIVPVALATLFGLALGGDDPPLRATVGVVDLDRGPLPADVRREIAAAEQFKGVLTLRDLPSEQAARRAVDDGGVGAAIVFGRDFSRTVGAGGSGQVSVLTTPESPLAGVVARSLVERIAVMVESRALTERFAAGPAEPLTVVSDPLAGGKVDLSVYYGAGMAALFAFFVVGASFRSLLTERKLGTLNRMRAGPLAPWVPVAGKAIVGFALALFGVCVTWASSTLIFGTTWGDPVAVFAVLCAHVLAAAAITMLVASRVKTDAQADGVIMAVSFVAAFFGGSLVPIPNLPDALQVVALFTPNGWTSYALIGLAGSGDGLASVALPIGVLCAIALTAGGLAAVGLKKGLLG</sequence>
<evidence type="ECO:0000256" key="6">
    <source>
        <dbReference type="SAM" id="Phobius"/>
    </source>
</evidence>
<accession>A0A7W8AAP6</accession>
<evidence type="ECO:0000313" key="9">
    <source>
        <dbReference type="Proteomes" id="UP000568380"/>
    </source>
</evidence>
<name>A0A7W8AAP6_9ACTN</name>
<dbReference type="AlphaFoldDB" id="A0A7W8AAP6"/>
<reference evidence="8 9" key="1">
    <citation type="submission" date="2020-08" db="EMBL/GenBank/DDBJ databases">
        <title>Genomic Encyclopedia of Type Strains, Phase IV (KMG-IV): sequencing the most valuable type-strain genomes for metagenomic binning, comparative biology and taxonomic classification.</title>
        <authorList>
            <person name="Goeker M."/>
        </authorList>
    </citation>
    <scope>NUCLEOTIDE SEQUENCE [LARGE SCALE GENOMIC DNA]</scope>
    <source>
        <strain evidence="8 9">DSM 45385</strain>
    </source>
</reference>
<keyword evidence="5 6" id="KW-0472">Membrane</keyword>
<evidence type="ECO:0000256" key="1">
    <source>
        <dbReference type="ARBA" id="ARBA00004651"/>
    </source>
</evidence>
<dbReference type="GO" id="GO:0005886">
    <property type="term" value="C:plasma membrane"/>
    <property type="evidence" value="ECO:0007669"/>
    <property type="project" value="UniProtKB-SubCell"/>
</dbReference>
<dbReference type="Gene3D" id="3.40.1710.10">
    <property type="entry name" value="abc type-2 transporter like domain"/>
    <property type="match status" value="1"/>
</dbReference>
<dbReference type="Proteomes" id="UP000568380">
    <property type="component" value="Unassembled WGS sequence"/>
</dbReference>
<evidence type="ECO:0000259" key="7">
    <source>
        <dbReference type="Pfam" id="PF12698"/>
    </source>
</evidence>
<evidence type="ECO:0000313" key="8">
    <source>
        <dbReference type="EMBL" id="MBB5082726.1"/>
    </source>
</evidence>